<keyword evidence="11" id="KW-0464">Manganese</keyword>
<evidence type="ECO:0000256" key="13">
    <source>
        <dbReference type="RuleBase" id="RU003515"/>
    </source>
</evidence>
<dbReference type="InterPro" id="IPR024567">
    <property type="entry name" value="RNase_HII/HIII_dom"/>
</dbReference>
<keyword evidence="8 12" id="KW-0479">Metal-binding</keyword>
<comment type="cofactor">
    <cofactor evidence="2">
        <name>Mg(2+)</name>
        <dbReference type="ChEBI" id="CHEBI:18420"/>
    </cofactor>
</comment>
<protein>
    <recommendedName>
        <fullName evidence="13">Ribonuclease</fullName>
        <ecNumber evidence="13">3.1.26.4</ecNumber>
    </recommendedName>
</protein>
<dbReference type="InterPro" id="IPR012337">
    <property type="entry name" value="RNaseH-like_sf"/>
</dbReference>
<evidence type="ECO:0000256" key="6">
    <source>
        <dbReference type="ARBA" id="ARBA00022490"/>
    </source>
</evidence>
<evidence type="ECO:0000256" key="9">
    <source>
        <dbReference type="ARBA" id="ARBA00022759"/>
    </source>
</evidence>
<keyword evidence="16" id="KW-1185">Reference proteome</keyword>
<dbReference type="InterPro" id="IPR036397">
    <property type="entry name" value="RNaseH_sf"/>
</dbReference>
<dbReference type="InterPro" id="IPR022898">
    <property type="entry name" value="RNase_HII"/>
</dbReference>
<feature type="binding site" evidence="12">
    <location>
        <position position="10"/>
    </location>
    <ligand>
        <name>a divalent metal cation</name>
        <dbReference type="ChEBI" id="CHEBI:60240"/>
    </ligand>
</feature>
<evidence type="ECO:0000259" key="14">
    <source>
        <dbReference type="PROSITE" id="PS51975"/>
    </source>
</evidence>
<dbReference type="PANTHER" id="PTHR10954:SF18">
    <property type="entry name" value="RIBONUCLEASE HII"/>
    <property type="match status" value="1"/>
</dbReference>
<gene>
    <name evidence="15" type="ORF">Cyrtocomes_00956</name>
</gene>
<feature type="binding site" evidence="12">
    <location>
        <position position="11"/>
    </location>
    <ligand>
        <name>a divalent metal cation</name>
        <dbReference type="ChEBI" id="CHEBI:60240"/>
    </ligand>
</feature>
<evidence type="ECO:0000256" key="5">
    <source>
        <dbReference type="ARBA" id="ARBA00007383"/>
    </source>
</evidence>
<evidence type="ECO:0000256" key="7">
    <source>
        <dbReference type="ARBA" id="ARBA00022722"/>
    </source>
</evidence>
<accession>A0ABU5L8X4</accession>
<keyword evidence="6" id="KW-0963">Cytoplasm</keyword>
<feature type="domain" description="RNase H type-2" evidence="14">
    <location>
        <begin position="4"/>
        <end position="190"/>
    </location>
</feature>
<comment type="function">
    <text evidence="3 13">Endonuclease that specifically degrades the RNA of RNA-DNA hybrids.</text>
</comment>
<dbReference type="Gene3D" id="3.30.420.10">
    <property type="entry name" value="Ribonuclease H-like superfamily/Ribonuclease H"/>
    <property type="match status" value="1"/>
</dbReference>
<evidence type="ECO:0000313" key="16">
    <source>
        <dbReference type="Proteomes" id="UP001293791"/>
    </source>
</evidence>
<dbReference type="PANTHER" id="PTHR10954">
    <property type="entry name" value="RIBONUCLEASE H2 SUBUNIT A"/>
    <property type="match status" value="1"/>
</dbReference>
<evidence type="ECO:0000256" key="10">
    <source>
        <dbReference type="ARBA" id="ARBA00022801"/>
    </source>
</evidence>
<comment type="subcellular location">
    <subcellularLocation>
        <location evidence="4">Cytoplasm</location>
    </subcellularLocation>
</comment>
<comment type="cofactor">
    <cofactor evidence="12">
        <name>Mn(2+)</name>
        <dbReference type="ChEBI" id="CHEBI:29035"/>
    </cofactor>
    <cofactor evidence="12">
        <name>Mg(2+)</name>
        <dbReference type="ChEBI" id="CHEBI:18420"/>
    </cofactor>
    <text evidence="12">Manganese or magnesium. Binds 1 divalent metal ion per monomer in the absence of substrate. May bind a second metal ion after substrate binding.</text>
</comment>
<proteinExistence type="inferred from homology"/>
<comment type="caution">
    <text evidence="15">The sequence shown here is derived from an EMBL/GenBank/DDBJ whole genome shotgun (WGS) entry which is preliminary data.</text>
</comment>
<dbReference type="PROSITE" id="PS51975">
    <property type="entry name" value="RNASE_H_2"/>
    <property type="match status" value="1"/>
</dbReference>
<dbReference type="RefSeq" id="WP_322498026.1">
    <property type="nucleotide sequence ID" value="NZ_JARGYT010000065.1"/>
</dbReference>
<evidence type="ECO:0000256" key="2">
    <source>
        <dbReference type="ARBA" id="ARBA00001946"/>
    </source>
</evidence>
<comment type="similarity">
    <text evidence="5 13">Belongs to the RNase HII family.</text>
</comment>
<dbReference type="SUPFAM" id="SSF53098">
    <property type="entry name" value="Ribonuclease H-like"/>
    <property type="match status" value="1"/>
</dbReference>
<feature type="binding site" evidence="12">
    <location>
        <position position="100"/>
    </location>
    <ligand>
        <name>a divalent metal cation</name>
        <dbReference type="ChEBI" id="CHEBI:60240"/>
    </ligand>
</feature>
<dbReference type="Proteomes" id="UP001293791">
    <property type="component" value="Unassembled WGS sequence"/>
</dbReference>
<organism evidence="15 16">
    <name type="scientific">Candidatus Cyrtobacter comes</name>
    <dbReference type="NCBI Taxonomy" id="675776"/>
    <lineage>
        <taxon>Bacteria</taxon>
        <taxon>Pseudomonadati</taxon>
        <taxon>Pseudomonadota</taxon>
        <taxon>Alphaproteobacteria</taxon>
        <taxon>Rickettsiales</taxon>
        <taxon>Candidatus Midichloriaceae</taxon>
        <taxon>Candidatus Cyrtobacter</taxon>
    </lineage>
</organism>
<name>A0ABU5L8X4_9RICK</name>
<keyword evidence="7 12" id="KW-0540">Nuclease</keyword>
<comment type="catalytic activity">
    <reaction evidence="1 12 13">
        <text>Endonucleolytic cleavage to 5'-phosphomonoester.</text>
        <dbReference type="EC" id="3.1.26.4"/>
    </reaction>
</comment>
<evidence type="ECO:0000256" key="8">
    <source>
        <dbReference type="ARBA" id="ARBA00022723"/>
    </source>
</evidence>
<keyword evidence="9 12" id="KW-0255">Endonuclease</keyword>
<evidence type="ECO:0000256" key="1">
    <source>
        <dbReference type="ARBA" id="ARBA00000077"/>
    </source>
</evidence>
<dbReference type="EMBL" id="JARGYT010000065">
    <property type="protein sequence ID" value="MDZ5762568.1"/>
    <property type="molecule type" value="Genomic_DNA"/>
</dbReference>
<evidence type="ECO:0000256" key="11">
    <source>
        <dbReference type="ARBA" id="ARBA00023211"/>
    </source>
</evidence>
<dbReference type="InterPro" id="IPR001352">
    <property type="entry name" value="RNase_HII/HIII"/>
</dbReference>
<sequence length="190" mass="21047">MIYTQIIGVDEVGRGPLAGPVVAVAVVLTAPIPTIKDSKALSKKNIQYFARILKNSCEYSIGEASVEEIEQHNILGATMLAMRRAIFGIHNYSAKKILIDGNQNPLKYYPQLNSDVIVKGDSIVESISAASIIAKDYRDDLMSSLCTVYPEYYWSKNSGYGTKEHINAIIKNGLTKYHRVSFCKKIVISQ</sequence>
<dbReference type="NCBIfam" id="NF000595">
    <property type="entry name" value="PRK00015.1-3"/>
    <property type="match status" value="1"/>
</dbReference>
<dbReference type="EC" id="3.1.26.4" evidence="13"/>
<evidence type="ECO:0000256" key="4">
    <source>
        <dbReference type="ARBA" id="ARBA00004496"/>
    </source>
</evidence>
<evidence type="ECO:0000313" key="15">
    <source>
        <dbReference type="EMBL" id="MDZ5762568.1"/>
    </source>
</evidence>
<reference evidence="15 16" key="1">
    <citation type="submission" date="2023-02" db="EMBL/GenBank/DDBJ databases">
        <title>Host association and intracellularity evolved multiple times independently in the Rickettsiales.</title>
        <authorList>
            <person name="Castelli M."/>
            <person name="Nardi T."/>
            <person name="Gammuto L."/>
            <person name="Bellinzona G."/>
            <person name="Sabaneyeva E."/>
            <person name="Potekhin A."/>
            <person name="Serra V."/>
            <person name="Petroni G."/>
            <person name="Sassera D."/>
        </authorList>
    </citation>
    <scope>NUCLEOTIDE SEQUENCE [LARGE SCALE GENOMIC DNA]</scope>
    <source>
        <strain evidence="15 16">BOD18</strain>
    </source>
</reference>
<evidence type="ECO:0000256" key="12">
    <source>
        <dbReference type="PROSITE-ProRule" id="PRU01319"/>
    </source>
</evidence>
<dbReference type="Pfam" id="PF01351">
    <property type="entry name" value="RNase_HII"/>
    <property type="match status" value="1"/>
</dbReference>
<dbReference type="CDD" id="cd07182">
    <property type="entry name" value="RNase_HII_bacteria_HII_like"/>
    <property type="match status" value="1"/>
</dbReference>
<keyword evidence="10 12" id="KW-0378">Hydrolase</keyword>
<evidence type="ECO:0000256" key="3">
    <source>
        <dbReference type="ARBA" id="ARBA00004065"/>
    </source>
</evidence>